<dbReference type="Pfam" id="PF00989">
    <property type="entry name" value="PAS"/>
    <property type="match status" value="1"/>
</dbReference>
<dbReference type="Gene3D" id="3.30.70.270">
    <property type="match status" value="1"/>
</dbReference>
<evidence type="ECO:0000259" key="3">
    <source>
        <dbReference type="PROSITE" id="PS50887"/>
    </source>
</evidence>
<dbReference type="InterPro" id="IPR001633">
    <property type="entry name" value="EAL_dom"/>
</dbReference>
<dbReference type="NCBIfam" id="TIGR00229">
    <property type="entry name" value="sensory_box"/>
    <property type="match status" value="1"/>
</dbReference>
<feature type="domain" description="GGDEF" evidence="3">
    <location>
        <begin position="365"/>
        <end position="497"/>
    </location>
</feature>
<dbReference type="CDD" id="cd01949">
    <property type="entry name" value="GGDEF"/>
    <property type="match status" value="1"/>
</dbReference>
<dbReference type="PANTHER" id="PTHR44757">
    <property type="entry name" value="DIGUANYLATE CYCLASE DGCP"/>
    <property type="match status" value="1"/>
</dbReference>
<dbReference type="SMART" id="SM00052">
    <property type="entry name" value="EAL"/>
    <property type="match status" value="1"/>
</dbReference>
<dbReference type="PROSITE" id="PS50887">
    <property type="entry name" value="GGDEF"/>
    <property type="match status" value="1"/>
</dbReference>
<dbReference type="InterPro" id="IPR029787">
    <property type="entry name" value="Nucleotide_cyclase"/>
</dbReference>
<dbReference type="EMBL" id="SGWZ01000004">
    <property type="protein sequence ID" value="RZS67501.1"/>
    <property type="molecule type" value="Genomic_DNA"/>
</dbReference>
<dbReference type="InterPro" id="IPR000160">
    <property type="entry name" value="GGDEF_dom"/>
</dbReference>
<gene>
    <name evidence="4" type="ORF">AAV32_07170</name>
    <name evidence="5" type="ORF">EV679_2725</name>
</gene>
<dbReference type="InterPro" id="IPR029016">
    <property type="entry name" value="GAF-like_dom_sf"/>
</dbReference>
<dbReference type="InterPro" id="IPR012226">
    <property type="entry name" value="Diguanyl_cyclase/Pdiesterase"/>
</dbReference>
<dbReference type="PIRSF" id="PIRSF005925">
    <property type="entry name" value="Dos"/>
    <property type="match status" value="1"/>
</dbReference>
<comment type="caution">
    <text evidence="4">The sequence shown here is derived from an EMBL/GenBank/DDBJ whole genome shotgun (WGS) entry which is preliminary data.</text>
</comment>
<dbReference type="Pfam" id="PF13185">
    <property type="entry name" value="GAF_2"/>
    <property type="match status" value="1"/>
</dbReference>
<evidence type="ECO:0000313" key="6">
    <source>
        <dbReference type="Proteomes" id="UP000078084"/>
    </source>
</evidence>
<evidence type="ECO:0000313" key="7">
    <source>
        <dbReference type="Proteomes" id="UP000292039"/>
    </source>
</evidence>
<dbReference type="SUPFAM" id="SSF55781">
    <property type="entry name" value="GAF domain-like"/>
    <property type="match status" value="1"/>
</dbReference>
<dbReference type="SUPFAM" id="SSF141868">
    <property type="entry name" value="EAL domain-like"/>
    <property type="match status" value="1"/>
</dbReference>
<dbReference type="SUPFAM" id="SSF55073">
    <property type="entry name" value="Nucleotide cyclase"/>
    <property type="match status" value="1"/>
</dbReference>
<dbReference type="PROSITE" id="PS50883">
    <property type="entry name" value="EAL"/>
    <property type="match status" value="1"/>
</dbReference>
<dbReference type="EMBL" id="LBNE01000003">
    <property type="protein sequence ID" value="KKO72118.1"/>
    <property type="molecule type" value="Genomic_DNA"/>
</dbReference>
<feature type="domain" description="PAS" evidence="1">
    <location>
        <begin position="19"/>
        <end position="56"/>
    </location>
</feature>
<dbReference type="GO" id="GO:0006355">
    <property type="term" value="P:regulation of DNA-templated transcription"/>
    <property type="evidence" value="ECO:0007669"/>
    <property type="project" value="InterPro"/>
</dbReference>
<evidence type="ECO:0000313" key="5">
    <source>
        <dbReference type="EMBL" id="RZS67501.1"/>
    </source>
</evidence>
<dbReference type="STRING" id="206506.AAV32_07170"/>
<dbReference type="InterPro" id="IPR035965">
    <property type="entry name" value="PAS-like_dom_sf"/>
</dbReference>
<dbReference type="CDD" id="cd01948">
    <property type="entry name" value="EAL"/>
    <property type="match status" value="1"/>
</dbReference>
<dbReference type="RefSeq" id="WP_068369674.1">
    <property type="nucleotide sequence ID" value="NZ_CBCSEB010000001.1"/>
</dbReference>
<dbReference type="Proteomes" id="UP000292039">
    <property type="component" value="Unassembled WGS sequence"/>
</dbReference>
<dbReference type="CDD" id="cd00130">
    <property type="entry name" value="PAS"/>
    <property type="match status" value="1"/>
</dbReference>
<sequence>MEKEEDFGTCDERLPLAWLEEAAVSMVFIDQAGRIYFFNRASERLWGYERSEVMGRDAGFLLPGALRCGSAVFSSLQPAQIDSEQADAMCSAQGRDVRVARKDGSYINAVMARVQLGDGSSLLISLCRGVLCDEAKLEPWKKLQGGDGCQLWSPHEQAHQAQEQKIRELERDMLAALTSGMSFEELGRYLCQLVHGIAPDVLPSLMTVDQEAGTLQDWFMSYLPPGYTGAIVGQTVGEGAGSCGTAAARGVRVLAYDISTDALWKEFRAVALAHGLHACWSYPIKRRDGSVAAVFSFYSRDARWPSALHERIISACVHLCALAVEREESRQQMARLVQSDSLTGLPNRGRLHDYVDALLRRSPEQEMGFFCLDIDRLQDINGTLGHVAGDHALIQIANALQRVLKSGEFLCRAEGDLFVIVIPGCTIRHAAVMAERLLAAVRAPINLGGHQLSMSASIGISHYPDGKLDRDTLFNNAKNAMYRAKQSGGDAYQFFSPEMNQLARSRLLLGAALKRAIADNALTLAYQPQVYTANGKLHCMEALARWHDPKLGEVPPGRFINLAEEIGQIDAIGAWALREACRQLAQWRSEGLAVPAVAVNLSPFNFRNRDLPDMLAGLLHEYGLAGTDLTIEITESAMMAMTPEMQDLLHRIRQLGIGLSVDDFGTGFSSLSNLVNLPVTEVKIDRSFISKSQEDPRFQALVAAVIGIGRSLGLAVVAEGVETRGQCELLVAYRCPVSQGYLFSRPLPPAQVPAWLKQLESDSGFIFQRCQNGE</sequence>
<dbReference type="Proteomes" id="UP000078084">
    <property type="component" value="Unassembled WGS sequence"/>
</dbReference>
<dbReference type="PANTHER" id="PTHR44757:SF2">
    <property type="entry name" value="BIOFILM ARCHITECTURE MAINTENANCE PROTEIN MBAA"/>
    <property type="match status" value="1"/>
</dbReference>
<dbReference type="NCBIfam" id="TIGR00254">
    <property type="entry name" value="GGDEF"/>
    <property type="match status" value="1"/>
</dbReference>
<dbReference type="Gene3D" id="3.30.450.20">
    <property type="entry name" value="PAS domain"/>
    <property type="match status" value="1"/>
</dbReference>
<dbReference type="Pfam" id="PF00990">
    <property type="entry name" value="GGDEF"/>
    <property type="match status" value="1"/>
</dbReference>
<evidence type="ECO:0000313" key="4">
    <source>
        <dbReference type="EMBL" id="KKO72118.1"/>
    </source>
</evidence>
<reference evidence="5 7" key="2">
    <citation type="submission" date="2019-02" db="EMBL/GenBank/DDBJ databases">
        <title>Genomic Encyclopedia of Type Strains, Phase IV (KMG-IV): sequencing the most valuable type-strain genomes for metagenomic binning, comparative biology and taxonomic classification.</title>
        <authorList>
            <person name="Goeker M."/>
        </authorList>
    </citation>
    <scope>NUCLEOTIDE SEQUENCE [LARGE SCALE GENOMIC DNA]</scope>
    <source>
        <strain evidence="5 7">DSM 16618</strain>
    </source>
</reference>
<feature type="domain" description="EAL" evidence="2">
    <location>
        <begin position="506"/>
        <end position="760"/>
    </location>
</feature>
<dbReference type="InterPro" id="IPR003018">
    <property type="entry name" value="GAF"/>
</dbReference>
<protein>
    <submittedName>
        <fullName evidence="5">C-di-GMP-specific phosphodiesterase</fullName>
    </submittedName>
</protein>
<dbReference type="Pfam" id="PF00563">
    <property type="entry name" value="EAL"/>
    <property type="match status" value="1"/>
</dbReference>
<evidence type="ECO:0000259" key="1">
    <source>
        <dbReference type="PROSITE" id="PS50112"/>
    </source>
</evidence>
<dbReference type="OrthoDB" id="9813903at2"/>
<name>A0A171KTA1_9BURK</name>
<proteinExistence type="predicted"/>
<dbReference type="SMART" id="SM00267">
    <property type="entry name" value="GGDEF"/>
    <property type="match status" value="1"/>
</dbReference>
<reference evidence="4 6" key="1">
    <citation type="submission" date="2015-04" db="EMBL/GenBank/DDBJ databases">
        <title>Genome sequence of Kerstersia gyiorum CG1.</title>
        <authorList>
            <person name="Greninger A.L."/>
            <person name="Kozyreva V."/>
            <person name="Chaturvedi V."/>
        </authorList>
    </citation>
    <scope>NUCLEOTIDE SEQUENCE [LARGE SCALE GENOMIC DNA]</scope>
    <source>
        <strain evidence="4 6">CG1</strain>
    </source>
</reference>
<dbReference type="InterPro" id="IPR013767">
    <property type="entry name" value="PAS_fold"/>
</dbReference>
<organism evidence="4 6">
    <name type="scientific">Kerstersia gyiorum</name>
    <dbReference type="NCBI Taxonomy" id="206506"/>
    <lineage>
        <taxon>Bacteria</taxon>
        <taxon>Pseudomonadati</taxon>
        <taxon>Pseudomonadota</taxon>
        <taxon>Betaproteobacteria</taxon>
        <taxon>Burkholderiales</taxon>
        <taxon>Alcaligenaceae</taxon>
        <taxon>Kerstersia</taxon>
    </lineage>
</organism>
<dbReference type="SMART" id="SM00091">
    <property type="entry name" value="PAS"/>
    <property type="match status" value="1"/>
</dbReference>
<keyword evidence="6" id="KW-1185">Reference proteome</keyword>
<dbReference type="Gene3D" id="3.20.20.450">
    <property type="entry name" value="EAL domain"/>
    <property type="match status" value="1"/>
</dbReference>
<evidence type="ECO:0000259" key="2">
    <source>
        <dbReference type="PROSITE" id="PS50883"/>
    </source>
</evidence>
<dbReference type="Gene3D" id="3.30.450.40">
    <property type="match status" value="1"/>
</dbReference>
<accession>A0A171KTA1</accession>
<dbReference type="PROSITE" id="PS50112">
    <property type="entry name" value="PAS"/>
    <property type="match status" value="1"/>
</dbReference>
<dbReference type="InterPro" id="IPR035919">
    <property type="entry name" value="EAL_sf"/>
</dbReference>
<dbReference type="PATRIC" id="fig|206506.3.peg.1533"/>
<dbReference type="SUPFAM" id="SSF55785">
    <property type="entry name" value="PYP-like sensor domain (PAS domain)"/>
    <property type="match status" value="1"/>
</dbReference>
<dbReference type="InterPro" id="IPR052155">
    <property type="entry name" value="Biofilm_reg_signaling"/>
</dbReference>
<dbReference type="InterPro" id="IPR043128">
    <property type="entry name" value="Rev_trsase/Diguanyl_cyclase"/>
</dbReference>
<dbReference type="InterPro" id="IPR000014">
    <property type="entry name" value="PAS"/>
</dbReference>
<dbReference type="AlphaFoldDB" id="A0A171KTA1"/>